<keyword evidence="5" id="KW-0720">Serine protease</keyword>
<dbReference type="InterPro" id="IPR036852">
    <property type="entry name" value="Peptidase_S8/S53_dom_sf"/>
</dbReference>
<proteinExistence type="inferred from homology"/>
<dbReference type="PROSITE" id="PS00138">
    <property type="entry name" value="SUBTILASE_SER"/>
    <property type="match status" value="1"/>
</dbReference>
<dbReference type="Gene3D" id="3.40.50.200">
    <property type="entry name" value="Peptidase S8/S53 domain"/>
    <property type="match status" value="1"/>
</dbReference>
<dbReference type="InterPro" id="IPR037045">
    <property type="entry name" value="S8pro/Inhibitor_I9_sf"/>
</dbReference>
<evidence type="ECO:0000256" key="6">
    <source>
        <dbReference type="SAM" id="Phobius"/>
    </source>
</evidence>
<feature type="transmembrane region" description="Helical" evidence="6">
    <location>
        <begin position="20"/>
        <end position="41"/>
    </location>
</feature>
<dbReference type="InterPro" id="IPR050131">
    <property type="entry name" value="Peptidase_S8_subtilisin-like"/>
</dbReference>
<evidence type="ECO:0000256" key="5">
    <source>
        <dbReference type="ARBA" id="ARBA00022825"/>
    </source>
</evidence>
<dbReference type="EMBL" id="MT143859">
    <property type="protein sequence ID" value="QJB03749.1"/>
    <property type="molecule type" value="Genomic_DNA"/>
</dbReference>
<gene>
    <name evidence="9" type="ORF">MM171B00554_0010</name>
</gene>
<dbReference type="PRINTS" id="PR00723">
    <property type="entry name" value="SUBTILISIN"/>
</dbReference>
<dbReference type="InterPro" id="IPR015500">
    <property type="entry name" value="Peptidase_S8_subtilisin-rel"/>
</dbReference>
<dbReference type="GO" id="GO:0006508">
    <property type="term" value="P:proteolysis"/>
    <property type="evidence" value="ECO:0007669"/>
    <property type="project" value="UniProtKB-KW"/>
</dbReference>
<dbReference type="PROSITE" id="PS00136">
    <property type="entry name" value="SUBTILASE_ASP"/>
    <property type="match status" value="1"/>
</dbReference>
<dbReference type="InterPro" id="IPR000209">
    <property type="entry name" value="Peptidase_S8/S53_dom"/>
</dbReference>
<keyword evidence="6" id="KW-0812">Transmembrane</keyword>
<dbReference type="GO" id="GO:0046872">
    <property type="term" value="F:metal ion binding"/>
    <property type="evidence" value="ECO:0007669"/>
    <property type="project" value="UniProtKB-KW"/>
</dbReference>
<dbReference type="InterPro" id="IPR018247">
    <property type="entry name" value="EF_Hand_1_Ca_BS"/>
</dbReference>
<comment type="similarity">
    <text evidence="1">Belongs to the peptidase S8 family.</text>
</comment>
<keyword evidence="6" id="KW-1133">Transmembrane helix</keyword>
<keyword evidence="6" id="KW-0472">Membrane</keyword>
<evidence type="ECO:0000256" key="4">
    <source>
        <dbReference type="ARBA" id="ARBA00022801"/>
    </source>
</evidence>
<evidence type="ECO:0000256" key="3">
    <source>
        <dbReference type="ARBA" id="ARBA00022723"/>
    </source>
</evidence>
<evidence type="ECO:0000313" key="9">
    <source>
        <dbReference type="EMBL" id="QJB03749.1"/>
    </source>
</evidence>
<evidence type="ECO:0000259" key="7">
    <source>
        <dbReference type="Pfam" id="PF00082"/>
    </source>
</evidence>
<dbReference type="GO" id="GO:0004252">
    <property type="term" value="F:serine-type endopeptidase activity"/>
    <property type="evidence" value="ECO:0007669"/>
    <property type="project" value="InterPro"/>
</dbReference>
<organism evidence="9">
    <name type="scientific">viral metagenome</name>
    <dbReference type="NCBI Taxonomy" id="1070528"/>
    <lineage>
        <taxon>unclassified sequences</taxon>
        <taxon>metagenomes</taxon>
        <taxon>organismal metagenomes</taxon>
    </lineage>
</organism>
<dbReference type="PROSITE" id="PS51892">
    <property type="entry name" value="SUBTILASE"/>
    <property type="match status" value="1"/>
</dbReference>
<evidence type="ECO:0000256" key="1">
    <source>
        <dbReference type="ARBA" id="ARBA00011073"/>
    </source>
</evidence>
<dbReference type="CDD" id="cd07477">
    <property type="entry name" value="Peptidases_S8_Subtilisin_subset"/>
    <property type="match status" value="1"/>
</dbReference>
<dbReference type="SUPFAM" id="SSF54897">
    <property type="entry name" value="Protease propeptides/inhibitors"/>
    <property type="match status" value="1"/>
</dbReference>
<feature type="domain" description="Inhibitor I9" evidence="8">
    <location>
        <begin position="59"/>
        <end position="106"/>
    </location>
</feature>
<dbReference type="InterPro" id="IPR023827">
    <property type="entry name" value="Peptidase_S8_Asp-AS"/>
</dbReference>
<name>A0A6M3MEQ6_9ZZZZ</name>
<evidence type="ECO:0000256" key="2">
    <source>
        <dbReference type="ARBA" id="ARBA00022670"/>
    </source>
</evidence>
<sequence>MDKLLQERTKKQLKKNMNKYLLMFITFLVVISIAFHGTALAERNVIIGYHQMPGYVDENEIKNNGGNIKHSYRIIPAVSAKLSDQAIAQMKNNPRVAYIENDTILHATVDEYNISWGVRHIGSKIVHDNSVNGTGVKIAVLDTGIDYNHEDLRDNYIGGFDFAFDDSDPFDDSYNSHGTHVAGIIAAEKNGIGVVGVAPNASLYAVKVLDGAGFGYASWVIAGIEWAVDNKMDIATMSLGSSLDDPDLHSLEIACDNAYNAGVLLVAAAGNTNGGNVTYPAGFDSVIAVTATDQNDQKTSFSPVDPKIELAAPGVDIMSTINKDNGYGQLSGTSMSAPHVTGVAALLISSDGLKDINGDGVVNYKDVRLQLQNTAKDLGDPGKDNNYGYGLVDAQAAVLGITERPKPIILILNKTYAPPASDAKNVSLSNAEYEITIKNHGLNMVNVDVFEHGIRRSDLSSKYMFYHSKPQEVNFRLNTTGTTFDIIFTPYGKPRTSADVTIGVFTEFIPRLKN</sequence>
<dbReference type="PROSITE" id="PS00018">
    <property type="entry name" value="EF_HAND_1"/>
    <property type="match status" value="1"/>
</dbReference>
<dbReference type="InterPro" id="IPR034202">
    <property type="entry name" value="Subtilisin_Carlsberg-like"/>
</dbReference>
<dbReference type="PANTHER" id="PTHR43806:SF11">
    <property type="entry name" value="CEREVISIN-RELATED"/>
    <property type="match status" value="1"/>
</dbReference>
<dbReference type="InterPro" id="IPR010259">
    <property type="entry name" value="S8pro/Inhibitor_I9"/>
</dbReference>
<dbReference type="Pfam" id="PF00082">
    <property type="entry name" value="Peptidase_S8"/>
    <property type="match status" value="1"/>
</dbReference>
<keyword evidence="2" id="KW-0645">Protease</keyword>
<dbReference type="AlphaFoldDB" id="A0A6M3MEQ6"/>
<reference evidence="9" key="1">
    <citation type="submission" date="2020-03" db="EMBL/GenBank/DDBJ databases">
        <title>The deep terrestrial virosphere.</title>
        <authorList>
            <person name="Holmfeldt K."/>
            <person name="Nilsson E."/>
            <person name="Simone D."/>
            <person name="Lopez-Fernandez M."/>
            <person name="Wu X."/>
            <person name="de Brujin I."/>
            <person name="Lundin D."/>
            <person name="Andersson A."/>
            <person name="Bertilsson S."/>
            <person name="Dopson M."/>
        </authorList>
    </citation>
    <scope>NUCLEOTIDE SEQUENCE</scope>
    <source>
        <strain evidence="9">MM171B00554</strain>
    </source>
</reference>
<dbReference type="Gene3D" id="3.30.70.80">
    <property type="entry name" value="Peptidase S8 propeptide/proteinase inhibitor I9"/>
    <property type="match status" value="1"/>
</dbReference>
<dbReference type="InterPro" id="IPR023828">
    <property type="entry name" value="Peptidase_S8_Ser-AS"/>
</dbReference>
<dbReference type="InterPro" id="IPR022398">
    <property type="entry name" value="Peptidase_S8_His-AS"/>
</dbReference>
<protein>
    <submittedName>
        <fullName evidence="9">Putative peptidase</fullName>
    </submittedName>
</protein>
<evidence type="ECO:0000259" key="8">
    <source>
        <dbReference type="Pfam" id="PF05922"/>
    </source>
</evidence>
<dbReference type="Pfam" id="PF05922">
    <property type="entry name" value="Inhibitor_I9"/>
    <property type="match status" value="1"/>
</dbReference>
<feature type="domain" description="Peptidase S8/S53" evidence="7">
    <location>
        <begin position="133"/>
        <end position="390"/>
    </location>
</feature>
<dbReference type="PROSITE" id="PS00137">
    <property type="entry name" value="SUBTILASE_HIS"/>
    <property type="match status" value="1"/>
</dbReference>
<keyword evidence="4" id="KW-0378">Hydrolase</keyword>
<dbReference type="SUPFAM" id="SSF52743">
    <property type="entry name" value="Subtilisin-like"/>
    <property type="match status" value="1"/>
</dbReference>
<keyword evidence="3" id="KW-0479">Metal-binding</keyword>
<dbReference type="PANTHER" id="PTHR43806">
    <property type="entry name" value="PEPTIDASE S8"/>
    <property type="match status" value="1"/>
</dbReference>
<accession>A0A6M3MEQ6</accession>